<sequence length="99" mass="11227">MAEPVDGQVIDWSEEAQAVIHDVGFAVKSIAVSHLLPQSPTEIYFNIETKEGQKLCVELSSYGFKVVSTHFDKVIEGFDDQTYYETPYALLDKYSSQFR</sequence>
<dbReference type="InterPro" id="IPR023231">
    <property type="entry name" value="GSKIP_dom_sf"/>
</dbReference>
<dbReference type="GO" id="GO:0051018">
    <property type="term" value="F:protein kinase A binding"/>
    <property type="evidence" value="ECO:0007669"/>
    <property type="project" value="TreeGrafter"/>
</dbReference>
<dbReference type="OMA" id="HISERMK"/>
<dbReference type="EMBL" id="KK113740">
    <property type="protein sequence ID" value="KFM60928.1"/>
    <property type="molecule type" value="Genomic_DNA"/>
</dbReference>
<feature type="non-terminal residue" evidence="3">
    <location>
        <position position="99"/>
    </location>
</feature>
<evidence type="ECO:0000313" key="3">
    <source>
        <dbReference type="EMBL" id="KFM60928.1"/>
    </source>
</evidence>
<dbReference type="Proteomes" id="UP000054359">
    <property type="component" value="Unassembled WGS sequence"/>
</dbReference>
<dbReference type="OrthoDB" id="5804279at2759"/>
<proteinExistence type="inferred from homology"/>
<dbReference type="PANTHER" id="PTHR12490:SF4">
    <property type="entry name" value="GSK3B-INTERACTING PROTEIN"/>
    <property type="match status" value="1"/>
</dbReference>
<reference evidence="3 4" key="1">
    <citation type="submission" date="2013-11" db="EMBL/GenBank/DDBJ databases">
        <title>Genome sequencing of Stegodyphus mimosarum.</title>
        <authorList>
            <person name="Bechsgaard J."/>
        </authorList>
    </citation>
    <scope>NUCLEOTIDE SEQUENCE [LARGE SCALE GENOMIC DNA]</scope>
</reference>
<evidence type="ECO:0000313" key="4">
    <source>
        <dbReference type="Proteomes" id="UP000054359"/>
    </source>
</evidence>
<evidence type="ECO:0000259" key="2">
    <source>
        <dbReference type="Pfam" id="PF05303"/>
    </source>
</evidence>
<evidence type="ECO:0000256" key="1">
    <source>
        <dbReference type="ARBA" id="ARBA00009571"/>
    </source>
</evidence>
<dbReference type="Gene3D" id="3.30.2280.10">
    <property type="entry name" value="Hypothetical protein (hspc210)"/>
    <property type="match status" value="1"/>
</dbReference>
<dbReference type="GO" id="GO:0019207">
    <property type="term" value="F:kinase regulator activity"/>
    <property type="evidence" value="ECO:0007669"/>
    <property type="project" value="TreeGrafter"/>
</dbReference>
<dbReference type="Pfam" id="PF05303">
    <property type="entry name" value="GSKIP_dom"/>
    <property type="match status" value="1"/>
</dbReference>
<keyword evidence="4" id="KW-1185">Reference proteome</keyword>
<feature type="domain" description="GSKIP" evidence="2">
    <location>
        <begin position="13"/>
        <end position="99"/>
    </location>
</feature>
<name>A0A087T739_STEMI</name>
<accession>A0A087T739</accession>
<organism evidence="3 4">
    <name type="scientific">Stegodyphus mimosarum</name>
    <name type="common">African social velvet spider</name>
    <dbReference type="NCBI Taxonomy" id="407821"/>
    <lineage>
        <taxon>Eukaryota</taxon>
        <taxon>Metazoa</taxon>
        <taxon>Ecdysozoa</taxon>
        <taxon>Arthropoda</taxon>
        <taxon>Chelicerata</taxon>
        <taxon>Arachnida</taxon>
        <taxon>Araneae</taxon>
        <taxon>Araneomorphae</taxon>
        <taxon>Entelegynae</taxon>
        <taxon>Eresoidea</taxon>
        <taxon>Eresidae</taxon>
        <taxon>Stegodyphus</taxon>
    </lineage>
</organism>
<dbReference type="PANTHER" id="PTHR12490">
    <property type="entry name" value="GSK3B-INTERACTING PROTEIN"/>
    <property type="match status" value="1"/>
</dbReference>
<comment type="similarity">
    <text evidence="1">Belongs to the GSKIP family.</text>
</comment>
<gene>
    <name evidence="3" type="ORF">X975_07009</name>
</gene>
<dbReference type="SUPFAM" id="SSF103107">
    <property type="entry name" value="Hypothetical protein c14orf129, hspc210"/>
    <property type="match status" value="1"/>
</dbReference>
<protein>
    <submittedName>
        <fullName evidence="3">GSK3-beta interaction protein</fullName>
    </submittedName>
</protein>
<dbReference type="InterPro" id="IPR037395">
    <property type="entry name" value="GSKIP"/>
</dbReference>
<dbReference type="GO" id="GO:0005737">
    <property type="term" value="C:cytoplasm"/>
    <property type="evidence" value="ECO:0007669"/>
    <property type="project" value="TreeGrafter"/>
</dbReference>
<dbReference type="InterPro" id="IPR007967">
    <property type="entry name" value="GSKIP_dom"/>
</dbReference>
<dbReference type="GO" id="GO:0060828">
    <property type="term" value="P:regulation of canonical Wnt signaling pathway"/>
    <property type="evidence" value="ECO:0007669"/>
    <property type="project" value="InterPro"/>
</dbReference>
<dbReference type="STRING" id="407821.A0A087T739"/>
<dbReference type="AlphaFoldDB" id="A0A087T739"/>